<dbReference type="Proteomes" id="UP000236546">
    <property type="component" value="Unassembled WGS sequence"/>
</dbReference>
<gene>
    <name evidence="1" type="ORF">TGAMA5MH_01282</name>
</gene>
<dbReference type="GO" id="GO:0005737">
    <property type="term" value="C:cytoplasm"/>
    <property type="evidence" value="ECO:0007669"/>
    <property type="project" value="TreeGrafter"/>
</dbReference>
<dbReference type="PANTHER" id="PTHR35020:SF4">
    <property type="entry name" value="N-ACETYLGLUCOSAMINE-INDUCED PROTEIN 1"/>
    <property type="match status" value="1"/>
</dbReference>
<accession>A0A2K0TPK4</accession>
<sequence length="226" mass="26439">MGSLSITITLPFWHINVPEPERTPVCPPFLVGLNPKDLRTVSTPDAEYRTQSWEEVCYLIRTNNLERFQRIPSNLRRYKAFTYRLGKLHGSIANFVLSQRLRWELPVVPRGAPFQYEDDYKILHNDWPYGLDPRIVHLVVWTKFELKAVSATGDLTDKARREIDDFVTKTFRSRVPSNQVMWFKNWAALKSIHAVEHFHVMLFNPDPDFIREVTNGDVPQCEKADI</sequence>
<evidence type="ECO:0000313" key="1">
    <source>
        <dbReference type="EMBL" id="PNP47461.1"/>
    </source>
</evidence>
<dbReference type="AlphaFoldDB" id="A0A2K0TPK4"/>
<dbReference type="GO" id="GO:0006044">
    <property type="term" value="P:N-acetylglucosamine metabolic process"/>
    <property type="evidence" value="ECO:0007669"/>
    <property type="project" value="TreeGrafter"/>
</dbReference>
<dbReference type="OrthoDB" id="10053431at2759"/>
<proteinExistence type="predicted"/>
<dbReference type="EMBL" id="MTYH01000013">
    <property type="protein sequence ID" value="PNP47461.1"/>
    <property type="molecule type" value="Genomic_DNA"/>
</dbReference>
<evidence type="ECO:0008006" key="3">
    <source>
        <dbReference type="Google" id="ProtNLM"/>
    </source>
</evidence>
<dbReference type="Pfam" id="PF12239">
    <property type="entry name" value="DUF3605"/>
    <property type="match status" value="1"/>
</dbReference>
<organism evidence="1 2">
    <name type="scientific">Trichoderma gamsii</name>
    <dbReference type="NCBI Taxonomy" id="398673"/>
    <lineage>
        <taxon>Eukaryota</taxon>
        <taxon>Fungi</taxon>
        <taxon>Dikarya</taxon>
        <taxon>Ascomycota</taxon>
        <taxon>Pezizomycotina</taxon>
        <taxon>Sordariomycetes</taxon>
        <taxon>Hypocreomycetidae</taxon>
        <taxon>Hypocreales</taxon>
        <taxon>Hypocreaceae</taxon>
        <taxon>Trichoderma</taxon>
    </lineage>
</organism>
<reference evidence="1 2" key="1">
    <citation type="submission" date="2017-02" db="EMBL/GenBank/DDBJ databases">
        <title>Genomes of Trichoderma spp. with biocontrol activity.</title>
        <authorList>
            <person name="Gardiner D."/>
            <person name="Kazan K."/>
            <person name="Vos C."/>
            <person name="Harvey P."/>
        </authorList>
    </citation>
    <scope>NUCLEOTIDE SEQUENCE [LARGE SCALE GENOMIC DNA]</scope>
    <source>
        <strain evidence="1 2">A5MH</strain>
    </source>
</reference>
<evidence type="ECO:0000313" key="2">
    <source>
        <dbReference type="Proteomes" id="UP000236546"/>
    </source>
</evidence>
<protein>
    <recommendedName>
        <fullName evidence="3">N-acetylglucosamine-induced protein 1</fullName>
    </recommendedName>
</protein>
<dbReference type="PANTHER" id="PTHR35020">
    <property type="entry name" value="N-ACETYLGLUCOSAMINE-INDUCED PROTEIN 1"/>
    <property type="match status" value="1"/>
</dbReference>
<name>A0A2K0TPK4_9HYPO</name>
<dbReference type="InterPro" id="IPR022036">
    <property type="entry name" value="DUF3605"/>
</dbReference>
<comment type="caution">
    <text evidence="1">The sequence shown here is derived from an EMBL/GenBank/DDBJ whole genome shotgun (WGS) entry which is preliminary data.</text>
</comment>